<evidence type="ECO:0000256" key="7">
    <source>
        <dbReference type="SAM" id="MobiDB-lite"/>
    </source>
</evidence>
<dbReference type="Pfam" id="PF00172">
    <property type="entry name" value="Zn_clus"/>
    <property type="match status" value="1"/>
</dbReference>
<dbReference type="PROSITE" id="PS00463">
    <property type="entry name" value="ZN2_CY6_FUNGAL_1"/>
    <property type="match status" value="1"/>
</dbReference>
<dbReference type="SMART" id="SM00906">
    <property type="entry name" value="Fungal_trans"/>
    <property type="match status" value="1"/>
</dbReference>
<name>A0AAN6RU51_9PEZI</name>
<dbReference type="InterPro" id="IPR007219">
    <property type="entry name" value="XnlR_reg_dom"/>
</dbReference>
<dbReference type="InterPro" id="IPR036864">
    <property type="entry name" value="Zn2-C6_fun-type_DNA-bd_sf"/>
</dbReference>
<gene>
    <name evidence="9" type="ORF">C8A05DRAFT_43805</name>
</gene>
<reference evidence="9" key="2">
    <citation type="submission" date="2023-05" db="EMBL/GenBank/DDBJ databases">
        <authorList>
            <consortium name="Lawrence Berkeley National Laboratory"/>
            <person name="Steindorff A."/>
            <person name="Hensen N."/>
            <person name="Bonometti L."/>
            <person name="Westerberg I."/>
            <person name="Brannstrom I.O."/>
            <person name="Guillou S."/>
            <person name="Cros-Aarteil S."/>
            <person name="Calhoun S."/>
            <person name="Haridas S."/>
            <person name="Kuo A."/>
            <person name="Mondo S."/>
            <person name="Pangilinan J."/>
            <person name="Riley R."/>
            <person name="Labutti K."/>
            <person name="Andreopoulos B."/>
            <person name="Lipzen A."/>
            <person name="Chen C."/>
            <person name="Yanf M."/>
            <person name="Daum C."/>
            <person name="Ng V."/>
            <person name="Clum A."/>
            <person name="Ohm R."/>
            <person name="Martin F."/>
            <person name="Silar P."/>
            <person name="Natvig D."/>
            <person name="Lalanne C."/>
            <person name="Gautier V."/>
            <person name="Ament-Velasquez S.L."/>
            <person name="Kruys A."/>
            <person name="Hutchinson M.I."/>
            <person name="Powell A.J."/>
            <person name="Barry K."/>
            <person name="Miller A.N."/>
            <person name="Grigoriev I.V."/>
            <person name="Debuchy R."/>
            <person name="Gladieux P."/>
            <person name="Thoren M.H."/>
            <person name="Johannesson H."/>
        </authorList>
    </citation>
    <scope>NUCLEOTIDE SEQUENCE</scope>
    <source>
        <strain evidence="9">CBS 103.79</strain>
    </source>
</reference>
<dbReference type="Gene3D" id="4.10.240.10">
    <property type="entry name" value="Zn(2)-C6 fungal-type DNA-binding domain"/>
    <property type="match status" value="1"/>
</dbReference>
<organism evidence="9 10">
    <name type="scientific">Staphylotrichum tortipilum</name>
    <dbReference type="NCBI Taxonomy" id="2831512"/>
    <lineage>
        <taxon>Eukaryota</taxon>
        <taxon>Fungi</taxon>
        <taxon>Dikarya</taxon>
        <taxon>Ascomycota</taxon>
        <taxon>Pezizomycotina</taxon>
        <taxon>Sordariomycetes</taxon>
        <taxon>Sordariomycetidae</taxon>
        <taxon>Sordariales</taxon>
        <taxon>Chaetomiaceae</taxon>
        <taxon>Staphylotrichum</taxon>
    </lineage>
</organism>
<comment type="caution">
    <text evidence="9">The sequence shown here is derived from an EMBL/GenBank/DDBJ whole genome shotgun (WGS) entry which is preliminary data.</text>
</comment>
<protein>
    <recommendedName>
        <fullName evidence="8">Zn(2)-C6 fungal-type domain-containing protein</fullName>
    </recommendedName>
</protein>
<proteinExistence type="predicted"/>
<dbReference type="Pfam" id="PF04082">
    <property type="entry name" value="Fungal_trans"/>
    <property type="match status" value="1"/>
</dbReference>
<evidence type="ECO:0000313" key="10">
    <source>
        <dbReference type="Proteomes" id="UP001303889"/>
    </source>
</evidence>
<evidence type="ECO:0000256" key="1">
    <source>
        <dbReference type="ARBA" id="ARBA00022723"/>
    </source>
</evidence>
<dbReference type="CDD" id="cd12148">
    <property type="entry name" value="fungal_TF_MHR"/>
    <property type="match status" value="1"/>
</dbReference>
<dbReference type="PROSITE" id="PS50048">
    <property type="entry name" value="ZN2_CY6_FUNGAL_2"/>
    <property type="match status" value="1"/>
</dbReference>
<keyword evidence="6" id="KW-0539">Nucleus</keyword>
<feature type="region of interest" description="Disordered" evidence="7">
    <location>
        <begin position="91"/>
        <end position="129"/>
    </location>
</feature>
<dbReference type="GO" id="GO:0005634">
    <property type="term" value="C:nucleus"/>
    <property type="evidence" value="ECO:0007669"/>
    <property type="project" value="TreeGrafter"/>
</dbReference>
<keyword evidence="4" id="KW-0238">DNA-binding</keyword>
<dbReference type="CDD" id="cd00067">
    <property type="entry name" value="GAL4"/>
    <property type="match status" value="1"/>
</dbReference>
<keyword evidence="2" id="KW-0862">Zinc</keyword>
<accession>A0AAN6RU51</accession>
<evidence type="ECO:0000313" key="9">
    <source>
        <dbReference type="EMBL" id="KAK3902854.1"/>
    </source>
</evidence>
<dbReference type="AlphaFoldDB" id="A0AAN6RU51"/>
<dbReference type="GO" id="GO:0000978">
    <property type="term" value="F:RNA polymerase II cis-regulatory region sequence-specific DNA binding"/>
    <property type="evidence" value="ECO:0007669"/>
    <property type="project" value="TreeGrafter"/>
</dbReference>
<keyword evidence="5" id="KW-0804">Transcription</keyword>
<dbReference type="Proteomes" id="UP001303889">
    <property type="component" value="Unassembled WGS sequence"/>
</dbReference>
<dbReference type="SMART" id="SM00066">
    <property type="entry name" value="GAL4"/>
    <property type="match status" value="1"/>
</dbReference>
<keyword evidence="3" id="KW-0805">Transcription regulation</keyword>
<dbReference type="PANTHER" id="PTHR31944">
    <property type="entry name" value="HEME-RESPONSIVE ZINC FINGER TRANSCRIPTION FACTOR HAP1"/>
    <property type="match status" value="1"/>
</dbReference>
<dbReference type="InterPro" id="IPR051430">
    <property type="entry name" value="Fungal_TF_Env_Response"/>
</dbReference>
<evidence type="ECO:0000256" key="4">
    <source>
        <dbReference type="ARBA" id="ARBA00023125"/>
    </source>
</evidence>
<dbReference type="GO" id="GO:0001228">
    <property type="term" value="F:DNA-binding transcription activator activity, RNA polymerase II-specific"/>
    <property type="evidence" value="ECO:0007669"/>
    <property type="project" value="TreeGrafter"/>
</dbReference>
<dbReference type="GO" id="GO:0008270">
    <property type="term" value="F:zinc ion binding"/>
    <property type="evidence" value="ECO:0007669"/>
    <property type="project" value="InterPro"/>
</dbReference>
<dbReference type="PANTHER" id="PTHR31944:SF131">
    <property type="entry name" value="HEME-RESPONSIVE ZINC FINGER TRANSCRIPTION FACTOR HAP1"/>
    <property type="match status" value="1"/>
</dbReference>
<dbReference type="EMBL" id="MU855483">
    <property type="protein sequence ID" value="KAK3902854.1"/>
    <property type="molecule type" value="Genomic_DNA"/>
</dbReference>
<dbReference type="SUPFAM" id="SSF57701">
    <property type="entry name" value="Zn2/Cys6 DNA-binding domain"/>
    <property type="match status" value="1"/>
</dbReference>
<evidence type="ECO:0000256" key="3">
    <source>
        <dbReference type="ARBA" id="ARBA00023015"/>
    </source>
</evidence>
<keyword evidence="10" id="KW-1185">Reference proteome</keyword>
<evidence type="ECO:0000256" key="2">
    <source>
        <dbReference type="ARBA" id="ARBA00022833"/>
    </source>
</evidence>
<keyword evidence="1" id="KW-0479">Metal-binding</keyword>
<dbReference type="GO" id="GO:0006351">
    <property type="term" value="P:DNA-templated transcription"/>
    <property type="evidence" value="ECO:0007669"/>
    <property type="project" value="InterPro"/>
</dbReference>
<evidence type="ECO:0000259" key="8">
    <source>
        <dbReference type="PROSITE" id="PS50048"/>
    </source>
</evidence>
<evidence type="ECO:0000256" key="6">
    <source>
        <dbReference type="ARBA" id="ARBA00023242"/>
    </source>
</evidence>
<sequence>MTAAPSKGERRNRPPVSCEPCRARKAKCNRAFPCDTCIGRNQAASCQYAANVKRTEAGVSKKTSLKDRLKSLEALVSSLAAQDLVVQQANKGSDQVAPALKPRSIPSQTSSEPEARPEQSSSPETPCMRQVNDGQVRFVDSGHWLSVLDEIREVQEQLSPEGTLPPEDMPRGLKPEPELHEALSVLGLEVTLSMEDIMTALPPRPTCDRLLSHYFIARFQVVGIVHPVEFQKEYEDFWEDPTKVQQRTAECLILGRFATGNTYAIEEFILHLQSRYLNALSSSLVQTYIWFEMGTIIRLAFRMGYHRDPSIMPDVSPFGGEMRRRVWLNIVQIDAVISFHMGFPSMIPTACCDAAPPRNLHYADFSASTTVLPPSRPLTEDTPVLYIIAKCEVMSVFKQIASHTQSLPPPPTTHPTTATLDALARSVFAALPASLHPQPRPSLLDTPTQLIERINIELLHLKSLVVLHRRAVTPSGCPISHAKCTEAALATLARQRETHEAALPGGRLHERGGGDGEMGRREYDALRTSRGVWMARSEVAPEAGTAVRVLDVMLRKVGEREGGGEGLQAGLQGAVPYEGVMEEMIDGGKMPDWVSRTNRGWWVGGEGRSAC</sequence>
<dbReference type="InterPro" id="IPR001138">
    <property type="entry name" value="Zn2Cys6_DnaBD"/>
</dbReference>
<feature type="compositionally biased region" description="Polar residues" evidence="7">
    <location>
        <begin position="105"/>
        <end position="124"/>
    </location>
</feature>
<evidence type="ECO:0000256" key="5">
    <source>
        <dbReference type="ARBA" id="ARBA00023163"/>
    </source>
</evidence>
<feature type="domain" description="Zn(2)-C6 fungal-type" evidence="8">
    <location>
        <begin position="17"/>
        <end position="48"/>
    </location>
</feature>
<reference evidence="9" key="1">
    <citation type="journal article" date="2023" name="Mol. Phylogenet. Evol.">
        <title>Genome-scale phylogeny and comparative genomics of the fungal order Sordariales.</title>
        <authorList>
            <person name="Hensen N."/>
            <person name="Bonometti L."/>
            <person name="Westerberg I."/>
            <person name="Brannstrom I.O."/>
            <person name="Guillou S."/>
            <person name="Cros-Aarteil S."/>
            <person name="Calhoun S."/>
            <person name="Haridas S."/>
            <person name="Kuo A."/>
            <person name="Mondo S."/>
            <person name="Pangilinan J."/>
            <person name="Riley R."/>
            <person name="LaButti K."/>
            <person name="Andreopoulos B."/>
            <person name="Lipzen A."/>
            <person name="Chen C."/>
            <person name="Yan M."/>
            <person name="Daum C."/>
            <person name="Ng V."/>
            <person name="Clum A."/>
            <person name="Steindorff A."/>
            <person name="Ohm R.A."/>
            <person name="Martin F."/>
            <person name="Silar P."/>
            <person name="Natvig D.O."/>
            <person name="Lalanne C."/>
            <person name="Gautier V."/>
            <person name="Ament-Velasquez S.L."/>
            <person name="Kruys A."/>
            <person name="Hutchinson M.I."/>
            <person name="Powell A.J."/>
            <person name="Barry K."/>
            <person name="Miller A.N."/>
            <person name="Grigoriev I.V."/>
            <person name="Debuchy R."/>
            <person name="Gladieux P."/>
            <person name="Hiltunen Thoren M."/>
            <person name="Johannesson H."/>
        </authorList>
    </citation>
    <scope>NUCLEOTIDE SEQUENCE</scope>
    <source>
        <strain evidence="9">CBS 103.79</strain>
    </source>
</reference>